<evidence type="ECO:0000313" key="1">
    <source>
        <dbReference type="EMBL" id="SHF46452.1"/>
    </source>
</evidence>
<gene>
    <name evidence="1" type="ORF">SAMN02787073_2396</name>
</gene>
<protein>
    <submittedName>
        <fullName evidence="1">Uncharacterized protein</fullName>
    </submittedName>
</protein>
<name>A0A1M5BW49_9FLAO</name>
<proteinExistence type="predicted"/>
<sequence>MLETIIWDKQKIKDFPELIIAKVFKGLFNHPVKNSLNFRHPSGGG</sequence>
<accession>A0A1M5BW49</accession>
<dbReference type="AlphaFoldDB" id="A0A1M5BW49"/>
<dbReference type="EMBL" id="FQVE01000002">
    <property type="protein sequence ID" value="SHF46452.1"/>
    <property type="molecule type" value="Genomic_DNA"/>
</dbReference>
<organism evidence="1 2">
    <name type="scientific">Chryseobacterium vrystaatense</name>
    <dbReference type="NCBI Taxonomy" id="307480"/>
    <lineage>
        <taxon>Bacteria</taxon>
        <taxon>Pseudomonadati</taxon>
        <taxon>Bacteroidota</taxon>
        <taxon>Flavobacteriia</taxon>
        <taxon>Flavobacteriales</taxon>
        <taxon>Weeksellaceae</taxon>
        <taxon>Chryseobacterium group</taxon>
        <taxon>Chryseobacterium</taxon>
    </lineage>
</organism>
<evidence type="ECO:0000313" key="2">
    <source>
        <dbReference type="Proteomes" id="UP000184108"/>
    </source>
</evidence>
<reference evidence="2" key="1">
    <citation type="submission" date="2016-11" db="EMBL/GenBank/DDBJ databases">
        <authorList>
            <person name="Varghese N."/>
            <person name="Submissions S."/>
        </authorList>
    </citation>
    <scope>NUCLEOTIDE SEQUENCE [LARGE SCALE GENOMIC DNA]</scope>
    <source>
        <strain evidence="2">YR203</strain>
    </source>
</reference>
<dbReference type="Proteomes" id="UP000184108">
    <property type="component" value="Unassembled WGS sequence"/>
</dbReference>